<keyword evidence="6" id="KW-1015">Disulfide bond</keyword>
<keyword evidence="4 8" id="KW-0732">Signal</keyword>
<keyword evidence="7" id="KW-0325">Glycoprotein</keyword>
<dbReference type="InterPro" id="IPR016166">
    <property type="entry name" value="FAD-bd_PCMH"/>
</dbReference>
<comment type="caution">
    <text evidence="10">The sequence shown here is derived from an EMBL/GenBank/DDBJ whole genome shotgun (WGS) entry which is preliminary data.</text>
</comment>
<dbReference type="PANTHER" id="PTHR32448">
    <property type="entry name" value="OS08G0158400 PROTEIN"/>
    <property type="match status" value="1"/>
</dbReference>
<evidence type="ECO:0000256" key="7">
    <source>
        <dbReference type="ARBA" id="ARBA00023180"/>
    </source>
</evidence>
<dbReference type="InterPro" id="IPR036318">
    <property type="entry name" value="FAD-bd_PCMH-like_sf"/>
</dbReference>
<dbReference type="EMBL" id="JXTC01000010">
    <property type="protein sequence ID" value="POO01098.1"/>
    <property type="molecule type" value="Genomic_DNA"/>
</dbReference>
<organism evidence="10 11">
    <name type="scientific">Trema orientale</name>
    <name type="common">Charcoal tree</name>
    <name type="synonym">Celtis orientalis</name>
    <dbReference type="NCBI Taxonomy" id="63057"/>
    <lineage>
        <taxon>Eukaryota</taxon>
        <taxon>Viridiplantae</taxon>
        <taxon>Streptophyta</taxon>
        <taxon>Embryophyta</taxon>
        <taxon>Tracheophyta</taxon>
        <taxon>Spermatophyta</taxon>
        <taxon>Magnoliopsida</taxon>
        <taxon>eudicotyledons</taxon>
        <taxon>Gunneridae</taxon>
        <taxon>Pentapetalae</taxon>
        <taxon>rosids</taxon>
        <taxon>fabids</taxon>
        <taxon>Rosales</taxon>
        <taxon>Cannabaceae</taxon>
        <taxon>Trema</taxon>
    </lineage>
</organism>
<dbReference type="Pfam" id="PF01565">
    <property type="entry name" value="FAD_binding_4"/>
    <property type="match status" value="1"/>
</dbReference>
<sequence>MKYSAYASLFLLIIVSLLSFPPRASAHPHQDFLQCLSHHFPNSTTFAKLIYTPNDPSYISVLNSTIQNPRFSSPSTPKPLLIITPSNASHVQAIVYCSMKHGLQIRTRSGGHDYEGLPYVSEVLFVIIDLRNLILVAVDVHELAAWVEARATIGEVYCRIAEKSGNLGFPAGVCHTVGVGGHFSGGGYGVLMRKYGLAADNIIDAQIVNAE</sequence>
<evidence type="ECO:0000256" key="4">
    <source>
        <dbReference type="ARBA" id="ARBA00022729"/>
    </source>
</evidence>
<reference evidence="11" key="1">
    <citation type="submission" date="2016-06" db="EMBL/GenBank/DDBJ databases">
        <title>Parallel loss of symbiosis genes in relatives of nitrogen-fixing non-legume Parasponia.</title>
        <authorList>
            <person name="Van Velzen R."/>
            <person name="Holmer R."/>
            <person name="Bu F."/>
            <person name="Rutten L."/>
            <person name="Van Zeijl A."/>
            <person name="Liu W."/>
            <person name="Santuari L."/>
            <person name="Cao Q."/>
            <person name="Sharma T."/>
            <person name="Shen D."/>
            <person name="Roswanjaya Y."/>
            <person name="Wardhani T."/>
            <person name="Kalhor M.S."/>
            <person name="Jansen J."/>
            <person name="Van den Hoogen J."/>
            <person name="Gungor B."/>
            <person name="Hartog M."/>
            <person name="Hontelez J."/>
            <person name="Verver J."/>
            <person name="Yang W.-C."/>
            <person name="Schijlen E."/>
            <person name="Repin R."/>
            <person name="Schilthuizen M."/>
            <person name="Schranz E."/>
            <person name="Heidstra R."/>
            <person name="Miyata K."/>
            <person name="Fedorova E."/>
            <person name="Kohlen W."/>
            <person name="Bisseling T."/>
            <person name="Smit S."/>
            <person name="Geurts R."/>
        </authorList>
    </citation>
    <scope>NUCLEOTIDE SEQUENCE [LARGE SCALE GENOMIC DNA]</scope>
    <source>
        <strain evidence="11">cv. RG33-2</strain>
    </source>
</reference>
<protein>
    <submittedName>
        <fullName evidence="10">Xanthine dehydrogenase C subunit</fullName>
    </submittedName>
</protein>
<keyword evidence="3" id="KW-0285">Flavoprotein</keyword>
<dbReference type="InterPro" id="IPR016169">
    <property type="entry name" value="FAD-bd_PCMH_sub2"/>
</dbReference>
<feature type="chain" id="PRO_5015152653" evidence="8">
    <location>
        <begin position="27"/>
        <end position="211"/>
    </location>
</feature>
<dbReference type="FunFam" id="3.30.43.10:FF:000004">
    <property type="entry name" value="Berberine bridge enzyme-like 15"/>
    <property type="match status" value="1"/>
</dbReference>
<dbReference type="InterPro" id="IPR016167">
    <property type="entry name" value="FAD-bd_PCMH_sub1"/>
</dbReference>
<comment type="cofactor">
    <cofactor evidence="1">
        <name>FAD</name>
        <dbReference type="ChEBI" id="CHEBI:57692"/>
    </cofactor>
</comment>
<keyword evidence="11" id="KW-1185">Reference proteome</keyword>
<dbReference type="InParanoid" id="A0A2P5FTH0"/>
<feature type="signal peptide" evidence="8">
    <location>
        <begin position="1"/>
        <end position="26"/>
    </location>
</feature>
<evidence type="ECO:0000259" key="9">
    <source>
        <dbReference type="PROSITE" id="PS51387"/>
    </source>
</evidence>
<proteinExistence type="inferred from homology"/>
<keyword evidence="5" id="KW-0274">FAD</keyword>
<name>A0A2P5FTH0_TREOI</name>
<evidence type="ECO:0000256" key="6">
    <source>
        <dbReference type="ARBA" id="ARBA00023157"/>
    </source>
</evidence>
<feature type="domain" description="FAD-binding PCMH-type" evidence="9">
    <location>
        <begin position="75"/>
        <end position="211"/>
    </location>
</feature>
<evidence type="ECO:0000256" key="3">
    <source>
        <dbReference type="ARBA" id="ARBA00022630"/>
    </source>
</evidence>
<dbReference type="GO" id="GO:1901696">
    <property type="term" value="P:cannabinoid biosynthetic process"/>
    <property type="evidence" value="ECO:0007669"/>
    <property type="project" value="UniProtKB-ARBA"/>
</dbReference>
<dbReference type="GO" id="GO:0071949">
    <property type="term" value="F:FAD binding"/>
    <property type="evidence" value="ECO:0007669"/>
    <property type="project" value="InterPro"/>
</dbReference>
<dbReference type="STRING" id="63057.A0A2P5FTH0"/>
<dbReference type="OrthoDB" id="1694385at2759"/>
<comment type="similarity">
    <text evidence="2">Belongs to the oxygen-dependent FAD-linked oxidoreductase family.</text>
</comment>
<evidence type="ECO:0000313" key="11">
    <source>
        <dbReference type="Proteomes" id="UP000237000"/>
    </source>
</evidence>
<dbReference type="PROSITE" id="PS51387">
    <property type="entry name" value="FAD_PCMH"/>
    <property type="match status" value="1"/>
</dbReference>
<dbReference type="Gene3D" id="3.30.465.10">
    <property type="match status" value="1"/>
</dbReference>
<evidence type="ECO:0000256" key="8">
    <source>
        <dbReference type="SAM" id="SignalP"/>
    </source>
</evidence>
<dbReference type="InterPro" id="IPR006094">
    <property type="entry name" value="Oxid_FAD_bind_N"/>
</dbReference>
<dbReference type="AlphaFoldDB" id="A0A2P5FTH0"/>
<dbReference type="Gene3D" id="3.30.43.10">
    <property type="entry name" value="Uridine Diphospho-n-acetylenolpyruvylglucosamine Reductase, domain 2"/>
    <property type="match status" value="1"/>
</dbReference>
<evidence type="ECO:0000256" key="2">
    <source>
        <dbReference type="ARBA" id="ARBA00005466"/>
    </source>
</evidence>
<gene>
    <name evidence="10" type="ORF">TorRG33x02_032810</name>
</gene>
<evidence type="ECO:0000256" key="5">
    <source>
        <dbReference type="ARBA" id="ARBA00022827"/>
    </source>
</evidence>
<evidence type="ECO:0000256" key="1">
    <source>
        <dbReference type="ARBA" id="ARBA00001974"/>
    </source>
</evidence>
<evidence type="ECO:0000313" key="10">
    <source>
        <dbReference type="EMBL" id="POO01098.1"/>
    </source>
</evidence>
<dbReference type="Proteomes" id="UP000237000">
    <property type="component" value="Unassembled WGS sequence"/>
</dbReference>
<dbReference type="SUPFAM" id="SSF56176">
    <property type="entry name" value="FAD-binding/transporter-associated domain-like"/>
    <property type="match status" value="1"/>
</dbReference>
<accession>A0A2P5FTH0</accession>